<dbReference type="EMBL" id="CP058952">
    <property type="protein sequence ID" value="QLI83045.1"/>
    <property type="molecule type" value="Genomic_DNA"/>
</dbReference>
<feature type="active site" evidence="4">
    <location>
        <position position="11"/>
    </location>
</feature>
<comment type="function">
    <text evidence="4">Has an important function as a repair enzyme for proteins that have been inactivated by oxidation. Catalyzes the reversible oxidation-reduction of methionine sulfoxide in proteins to methionine.</text>
</comment>
<keyword evidence="7" id="KW-1185">Reference proteome</keyword>
<dbReference type="SUPFAM" id="SSF55068">
    <property type="entry name" value="Peptide methionine sulfoxide reductase"/>
    <property type="match status" value="1"/>
</dbReference>
<gene>
    <name evidence="4 6" type="primary">msrA</name>
    <name evidence="6" type="ORF">HZU75_16800</name>
</gene>
<evidence type="ECO:0000313" key="7">
    <source>
        <dbReference type="Proteomes" id="UP000510822"/>
    </source>
</evidence>
<comment type="catalytic activity">
    <reaction evidence="2 4">
        <text>L-methionyl-[protein] + [thioredoxin]-disulfide + H2O = L-methionyl-(S)-S-oxide-[protein] + [thioredoxin]-dithiol</text>
        <dbReference type="Rhea" id="RHEA:14217"/>
        <dbReference type="Rhea" id="RHEA-COMP:10698"/>
        <dbReference type="Rhea" id="RHEA-COMP:10700"/>
        <dbReference type="Rhea" id="RHEA-COMP:12313"/>
        <dbReference type="Rhea" id="RHEA-COMP:12315"/>
        <dbReference type="ChEBI" id="CHEBI:15377"/>
        <dbReference type="ChEBI" id="CHEBI:16044"/>
        <dbReference type="ChEBI" id="CHEBI:29950"/>
        <dbReference type="ChEBI" id="CHEBI:44120"/>
        <dbReference type="ChEBI" id="CHEBI:50058"/>
        <dbReference type="EC" id="1.8.4.11"/>
    </reaction>
</comment>
<dbReference type="GO" id="GO:0008113">
    <property type="term" value="F:peptide-methionine (S)-S-oxide reductase activity"/>
    <property type="evidence" value="ECO:0007669"/>
    <property type="project" value="UniProtKB-UniRule"/>
</dbReference>
<evidence type="ECO:0000259" key="5">
    <source>
        <dbReference type="Pfam" id="PF01625"/>
    </source>
</evidence>
<evidence type="ECO:0000256" key="3">
    <source>
        <dbReference type="ARBA" id="ARBA00048782"/>
    </source>
</evidence>
<dbReference type="AlphaFoldDB" id="A0A7D5ZFN5"/>
<dbReference type="HAMAP" id="MF_01401">
    <property type="entry name" value="MsrA"/>
    <property type="match status" value="1"/>
</dbReference>
<accession>A0A7D5ZFN5</accession>
<feature type="domain" description="Peptide methionine sulphoxide reductase MsrA" evidence="5">
    <location>
        <begin position="5"/>
        <end position="154"/>
    </location>
</feature>
<evidence type="ECO:0000256" key="4">
    <source>
        <dbReference type="HAMAP-Rule" id="MF_01401"/>
    </source>
</evidence>
<dbReference type="PANTHER" id="PTHR43774">
    <property type="entry name" value="PEPTIDE METHIONINE SULFOXIDE REDUCTASE"/>
    <property type="match status" value="1"/>
</dbReference>
<dbReference type="EC" id="1.8.4.11" evidence="4"/>
<protein>
    <recommendedName>
        <fullName evidence="4">Peptide methionine sulfoxide reductase MsrA</fullName>
        <shortName evidence="4">Protein-methionine-S-oxide reductase</shortName>
        <ecNumber evidence="4">1.8.4.11</ecNumber>
    </recommendedName>
    <alternativeName>
        <fullName evidence="4">Peptide-methionine (S)-S-oxide reductase</fullName>
        <shortName evidence="4">Peptide Met(O) reductase</shortName>
    </alternativeName>
</protein>
<dbReference type="NCBIfam" id="TIGR00401">
    <property type="entry name" value="msrA"/>
    <property type="match status" value="1"/>
</dbReference>
<dbReference type="PANTHER" id="PTHR43774:SF1">
    <property type="entry name" value="PEPTIDE METHIONINE SULFOXIDE REDUCTASE MSRA 2"/>
    <property type="match status" value="1"/>
</dbReference>
<keyword evidence="1 4" id="KW-0560">Oxidoreductase</keyword>
<dbReference type="InterPro" id="IPR036509">
    <property type="entry name" value="Met_Sox_Rdtase_MsrA_sf"/>
</dbReference>
<sequence>MTEIATLAGGCFWCLEAIFKRLRGVHHVQSGYIGGHISQPQYKQVCEGNTGHAEAVEIEFDPSIISYSDLLQVFFAIHNPTTINRQGNDIGPQYRSAIFFHNDSQHLQAKTAIADASNEWGQAIVTELNAASTFWPAELEHADYYNLHPNQPYCMAVVGPKVQKFMQHFNHLLKPQT</sequence>
<reference evidence="6 7" key="1">
    <citation type="journal article" date="2016" name="Int. J. Syst. Evol. Microbiol.">
        <title>Chitinibacter fontanus sp. nov., isolated from a spring.</title>
        <authorList>
            <person name="Sheu S.Y."/>
            <person name="Li Y.S."/>
            <person name="Young C.C."/>
            <person name="Chen W.M."/>
        </authorList>
    </citation>
    <scope>NUCLEOTIDE SEQUENCE [LARGE SCALE GENOMIC DNA]</scope>
    <source>
        <strain evidence="6 7">STM-7</strain>
    </source>
</reference>
<name>A0A7D5ZFN5_9NEIS</name>
<dbReference type="Proteomes" id="UP000510822">
    <property type="component" value="Chromosome"/>
</dbReference>
<evidence type="ECO:0000256" key="2">
    <source>
        <dbReference type="ARBA" id="ARBA00047806"/>
    </source>
</evidence>
<organism evidence="6 7">
    <name type="scientific">Chitinibacter fontanus</name>
    <dbReference type="NCBI Taxonomy" id="1737446"/>
    <lineage>
        <taxon>Bacteria</taxon>
        <taxon>Pseudomonadati</taxon>
        <taxon>Pseudomonadota</taxon>
        <taxon>Betaproteobacteria</taxon>
        <taxon>Neisseriales</taxon>
        <taxon>Chitinibacteraceae</taxon>
        <taxon>Chitinibacter</taxon>
    </lineage>
</organism>
<dbReference type="Pfam" id="PF01625">
    <property type="entry name" value="PMSR"/>
    <property type="match status" value="1"/>
</dbReference>
<dbReference type="KEGG" id="cfon:HZU75_16800"/>
<comment type="catalytic activity">
    <reaction evidence="3 4">
        <text>[thioredoxin]-disulfide + L-methionine + H2O = L-methionine (S)-S-oxide + [thioredoxin]-dithiol</text>
        <dbReference type="Rhea" id="RHEA:19993"/>
        <dbReference type="Rhea" id="RHEA-COMP:10698"/>
        <dbReference type="Rhea" id="RHEA-COMP:10700"/>
        <dbReference type="ChEBI" id="CHEBI:15377"/>
        <dbReference type="ChEBI" id="CHEBI:29950"/>
        <dbReference type="ChEBI" id="CHEBI:50058"/>
        <dbReference type="ChEBI" id="CHEBI:57844"/>
        <dbReference type="ChEBI" id="CHEBI:58772"/>
        <dbReference type="EC" id="1.8.4.11"/>
    </reaction>
</comment>
<proteinExistence type="inferred from homology"/>
<dbReference type="InterPro" id="IPR002569">
    <property type="entry name" value="Met_Sox_Rdtase_MsrA_dom"/>
</dbReference>
<dbReference type="RefSeq" id="WP_180307115.1">
    <property type="nucleotide sequence ID" value="NZ_CP058952.1"/>
</dbReference>
<evidence type="ECO:0000256" key="1">
    <source>
        <dbReference type="ARBA" id="ARBA00023002"/>
    </source>
</evidence>
<comment type="similarity">
    <text evidence="4">Belongs to the MsrA Met sulfoxide reductase family.</text>
</comment>
<dbReference type="Gene3D" id="3.30.1060.10">
    <property type="entry name" value="Peptide methionine sulphoxide reductase MsrA"/>
    <property type="match status" value="1"/>
</dbReference>
<evidence type="ECO:0000313" key="6">
    <source>
        <dbReference type="EMBL" id="QLI83045.1"/>
    </source>
</evidence>